<keyword evidence="2" id="KW-0472">Membrane</keyword>
<feature type="transmembrane region" description="Helical" evidence="2">
    <location>
        <begin position="170"/>
        <end position="196"/>
    </location>
</feature>
<organism evidence="4 5">
    <name type="scientific">Podospora bellae-mahoneyi</name>
    <dbReference type="NCBI Taxonomy" id="2093777"/>
    <lineage>
        <taxon>Eukaryota</taxon>
        <taxon>Fungi</taxon>
        <taxon>Dikarya</taxon>
        <taxon>Ascomycota</taxon>
        <taxon>Pezizomycotina</taxon>
        <taxon>Sordariomycetes</taxon>
        <taxon>Sordariomycetidae</taxon>
        <taxon>Sordariales</taxon>
        <taxon>Podosporaceae</taxon>
        <taxon>Podospora</taxon>
    </lineage>
</organism>
<keyword evidence="2" id="KW-0812">Transmembrane</keyword>
<gene>
    <name evidence="4" type="ORF">QC761_306760</name>
</gene>
<dbReference type="EMBL" id="JAFFGZ010000005">
    <property type="protein sequence ID" value="KAK4644651.1"/>
    <property type="molecule type" value="Genomic_DNA"/>
</dbReference>
<feature type="compositionally biased region" description="Polar residues" evidence="1">
    <location>
        <begin position="228"/>
        <end position="241"/>
    </location>
</feature>
<evidence type="ECO:0000313" key="4">
    <source>
        <dbReference type="EMBL" id="KAK4644651.1"/>
    </source>
</evidence>
<feature type="compositionally biased region" description="Low complexity" evidence="1">
    <location>
        <begin position="309"/>
        <end position="320"/>
    </location>
</feature>
<evidence type="ECO:0000313" key="5">
    <source>
        <dbReference type="Proteomes" id="UP001322138"/>
    </source>
</evidence>
<comment type="caution">
    <text evidence="4">The sequence shown here is derived from an EMBL/GenBank/DDBJ whole genome shotgun (WGS) entry which is preliminary data.</text>
</comment>
<feature type="transmembrane region" description="Helical" evidence="2">
    <location>
        <begin position="138"/>
        <end position="158"/>
    </location>
</feature>
<dbReference type="Pfam" id="PF24535">
    <property type="entry name" value="DUF7598"/>
    <property type="match status" value="1"/>
</dbReference>
<feature type="region of interest" description="Disordered" evidence="1">
    <location>
        <begin position="286"/>
        <end position="326"/>
    </location>
</feature>
<dbReference type="GeneID" id="87897299"/>
<keyword evidence="2" id="KW-1133">Transmembrane helix</keyword>
<dbReference type="InterPro" id="IPR056019">
    <property type="entry name" value="DUF7598"/>
</dbReference>
<dbReference type="RefSeq" id="XP_062733627.1">
    <property type="nucleotide sequence ID" value="XM_062877817.1"/>
</dbReference>
<protein>
    <recommendedName>
        <fullName evidence="3">DUF7598 domain-containing protein</fullName>
    </recommendedName>
</protein>
<keyword evidence="5" id="KW-1185">Reference proteome</keyword>
<evidence type="ECO:0000259" key="3">
    <source>
        <dbReference type="Pfam" id="PF24535"/>
    </source>
</evidence>
<evidence type="ECO:0000256" key="2">
    <source>
        <dbReference type="SAM" id="Phobius"/>
    </source>
</evidence>
<proteinExistence type="predicted"/>
<feature type="transmembrane region" description="Helical" evidence="2">
    <location>
        <begin position="101"/>
        <end position="126"/>
    </location>
</feature>
<feature type="domain" description="DUF7598" evidence="3">
    <location>
        <begin position="61"/>
        <end position="195"/>
    </location>
</feature>
<name>A0ABR0FL15_9PEZI</name>
<sequence length="351" mass="39104">MTRADRHPIITQSLHHSPLPAEQSANWHESHIKPTTTITTIPNNNNKMLSLATSPKLRGSGHLILHALRAMTLVALVVIMASCWAMIVLSGITGHFQFFDVISHFFVFAISIVLFISEIGLFKPWFKNNFPILGPDHSLGWLGLALMITGCGIMADLVKPAYSIDNLGLPIWRLVLSSGILAITFGMFNMIASVVFRDGENGITARNIRSDGSLAVPTNQNSKEYYDSGYQSSVRSNSIRQHQQHYPEDDDNTTPQQSQPFYKRMTNHFSVPIPPKFNFRKSRGNLQISKPMPIHDDNDDVERGTGYGNLNRSNSNSRASPVIPDIQRPPTALHPAYTGGSHYSTAHMDRF</sequence>
<evidence type="ECO:0000256" key="1">
    <source>
        <dbReference type="SAM" id="MobiDB-lite"/>
    </source>
</evidence>
<reference evidence="4 5" key="1">
    <citation type="journal article" date="2023" name="bioRxiv">
        <title>High-quality genome assemblies of four members of thePodospora anserinaspecies complex.</title>
        <authorList>
            <person name="Ament-Velasquez S.L."/>
            <person name="Vogan A.A."/>
            <person name="Wallerman O."/>
            <person name="Hartmann F."/>
            <person name="Gautier V."/>
            <person name="Silar P."/>
            <person name="Giraud T."/>
            <person name="Johannesson H."/>
        </authorList>
    </citation>
    <scope>NUCLEOTIDE SEQUENCE [LARGE SCALE GENOMIC DNA]</scope>
    <source>
        <strain evidence="4 5">CBS 112042</strain>
    </source>
</reference>
<accession>A0ABR0FL15</accession>
<feature type="transmembrane region" description="Helical" evidence="2">
    <location>
        <begin position="67"/>
        <end position="89"/>
    </location>
</feature>
<feature type="region of interest" description="Disordered" evidence="1">
    <location>
        <begin position="228"/>
        <end position="259"/>
    </location>
</feature>
<dbReference type="Proteomes" id="UP001322138">
    <property type="component" value="Unassembled WGS sequence"/>
</dbReference>